<proteinExistence type="predicted"/>
<dbReference type="Pfam" id="PF06698">
    <property type="entry name" value="DUF1192"/>
    <property type="match status" value="1"/>
</dbReference>
<organism evidence="1 2">
    <name type="scientific">Afifella marina DSM 2698</name>
    <dbReference type="NCBI Taxonomy" id="1120955"/>
    <lineage>
        <taxon>Bacteria</taxon>
        <taxon>Pseudomonadati</taxon>
        <taxon>Pseudomonadota</taxon>
        <taxon>Alphaproteobacteria</taxon>
        <taxon>Hyphomicrobiales</taxon>
        <taxon>Afifellaceae</taxon>
        <taxon>Afifella</taxon>
    </lineage>
</organism>
<dbReference type="RefSeq" id="WP_092815455.1">
    <property type="nucleotide sequence ID" value="NZ_FMVW01000009.1"/>
</dbReference>
<reference evidence="1 2" key="1">
    <citation type="submission" date="2016-10" db="EMBL/GenBank/DDBJ databases">
        <authorList>
            <person name="de Groot N.N."/>
        </authorList>
    </citation>
    <scope>NUCLEOTIDE SEQUENCE [LARGE SCALE GENOMIC DNA]</scope>
    <source>
        <strain evidence="1 2">DSM 2698</strain>
    </source>
</reference>
<dbReference type="AlphaFoldDB" id="A0A1G5P3S6"/>
<protein>
    <submittedName>
        <fullName evidence="1">Uncharacterized small protein, DUF1192 family</fullName>
    </submittedName>
</protein>
<name>A0A1G5P3S6_AFIMA</name>
<dbReference type="STRING" id="1120955.SAMN03080610_03148"/>
<dbReference type="InterPro" id="IPR009579">
    <property type="entry name" value="DUF1192"/>
</dbReference>
<evidence type="ECO:0000313" key="1">
    <source>
        <dbReference type="EMBL" id="SCZ44177.1"/>
    </source>
</evidence>
<dbReference type="Proteomes" id="UP000199347">
    <property type="component" value="Unassembled WGS sequence"/>
</dbReference>
<sequence>MFADDDRPVKKPVHTVGEDLSLLSEHELEERIALCEAEIARIKQELTRKKGGRAAADAVFKR</sequence>
<gene>
    <name evidence="1" type="ORF">SAMN03080610_03148</name>
</gene>
<evidence type="ECO:0000313" key="2">
    <source>
        <dbReference type="Proteomes" id="UP000199347"/>
    </source>
</evidence>
<keyword evidence="2" id="KW-1185">Reference proteome</keyword>
<accession>A0A1G5P3S6</accession>
<dbReference type="OrthoDB" id="7872350at2"/>
<dbReference type="EMBL" id="FMVW01000009">
    <property type="protein sequence ID" value="SCZ44177.1"/>
    <property type="molecule type" value="Genomic_DNA"/>
</dbReference>